<organism evidence="9 10">
    <name type="scientific">Streptomyces solicavernae</name>
    <dbReference type="NCBI Taxonomy" id="3043614"/>
    <lineage>
        <taxon>Bacteria</taxon>
        <taxon>Bacillati</taxon>
        <taxon>Actinomycetota</taxon>
        <taxon>Actinomycetes</taxon>
        <taxon>Kitasatosporales</taxon>
        <taxon>Streptomycetaceae</taxon>
        <taxon>Streptomyces</taxon>
    </lineage>
</organism>
<dbReference type="Pfam" id="PF07690">
    <property type="entry name" value="MFS_1"/>
    <property type="match status" value="1"/>
</dbReference>
<dbReference type="InterPro" id="IPR020846">
    <property type="entry name" value="MFS_dom"/>
</dbReference>
<dbReference type="EMBL" id="JASCIR010000017">
    <property type="protein sequence ID" value="MDI3388539.1"/>
    <property type="molecule type" value="Genomic_DNA"/>
</dbReference>
<keyword evidence="5 7" id="KW-1133">Transmembrane helix</keyword>
<gene>
    <name evidence="9" type="ORF">QIS99_20350</name>
</gene>
<dbReference type="CDD" id="cd17369">
    <property type="entry name" value="MFS_ShiA_like"/>
    <property type="match status" value="1"/>
</dbReference>
<keyword evidence="4 7" id="KW-0812">Transmembrane</keyword>
<dbReference type="InterPro" id="IPR011701">
    <property type="entry name" value="MFS"/>
</dbReference>
<keyword evidence="6 7" id="KW-0472">Membrane</keyword>
<feature type="domain" description="Major facilitator superfamily (MFS) profile" evidence="8">
    <location>
        <begin position="20"/>
        <end position="435"/>
    </location>
</feature>
<dbReference type="InterPro" id="IPR036259">
    <property type="entry name" value="MFS_trans_sf"/>
</dbReference>
<dbReference type="Proteomes" id="UP001224661">
    <property type="component" value="Unassembled WGS sequence"/>
</dbReference>
<reference evidence="9 10" key="1">
    <citation type="submission" date="2023-05" db="EMBL/GenBank/DDBJ databases">
        <title>Draft genome sequence of Streptomyces sp. B-S-A8 isolated from a cave soil in Thailand.</title>
        <authorList>
            <person name="Chamroensaksri N."/>
            <person name="Muangham S."/>
        </authorList>
    </citation>
    <scope>NUCLEOTIDE SEQUENCE [LARGE SCALE GENOMIC DNA]</scope>
    <source>
        <strain evidence="9 10">B-S-A8</strain>
    </source>
</reference>
<feature type="transmembrane region" description="Helical" evidence="7">
    <location>
        <begin position="343"/>
        <end position="362"/>
    </location>
</feature>
<keyword evidence="2" id="KW-0813">Transport</keyword>
<feature type="transmembrane region" description="Helical" evidence="7">
    <location>
        <begin position="411"/>
        <end position="430"/>
    </location>
</feature>
<dbReference type="PANTHER" id="PTHR43045">
    <property type="entry name" value="SHIKIMATE TRANSPORTER"/>
    <property type="match status" value="1"/>
</dbReference>
<accession>A0ABT6RWI0</accession>
<comment type="caution">
    <text evidence="9">The sequence shown here is derived from an EMBL/GenBank/DDBJ whole genome shotgun (WGS) entry which is preliminary data.</text>
</comment>
<evidence type="ECO:0000256" key="6">
    <source>
        <dbReference type="ARBA" id="ARBA00023136"/>
    </source>
</evidence>
<feature type="transmembrane region" description="Helical" evidence="7">
    <location>
        <begin position="160"/>
        <end position="184"/>
    </location>
</feature>
<feature type="transmembrane region" description="Helical" evidence="7">
    <location>
        <begin position="94"/>
        <end position="112"/>
    </location>
</feature>
<feature type="transmembrane region" description="Helical" evidence="7">
    <location>
        <begin position="257"/>
        <end position="277"/>
    </location>
</feature>
<feature type="transmembrane region" description="Helical" evidence="7">
    <location>
        <begin position="57"/>
        <end position="82"/>
    </location>
</feature>
<evidence type="ECO:0000256" key="1">
    <source>
        <dbReference type="ARBA" id="ARBA00004651"/>
    </source>
</evidence>
<keyword evidence="3" id="KW-1003">Cell membrane</keyword>
<dbReference type="RefSeq" id="WP_282514985.1">
    <property type="nucleotide sequence ID" value="NZ_JASCIR010000017.1"/>
</dbReference>
<evidence type="ECO:0000256" key="4">
    <source>
        <dbReference type="ARBA" id="ARBA00022692"/>
    </source>
</evidence>
<proteinExistence type="predicted"/>
<evidence type="ECO:0000313" key="10">
    <source>
        <dbReference type="Proteomes" id="UP001224661"/>
    </source>
</evidence>
<evidence type="ECO:0000259" key="8">
    <source>
        <dbReference type="PROSITE" id="PS50850"/>
    </source>
</evidence>
<keyword evidence="10" id="KW-1185">Reference proteome</keyword>
<name>A0ABT6RWI0_9ACTN</name>
<evidence type="ECO:0000256" key="2">
    <source>
        <dbReference type="ARBA" id="ARBA00022448"/>
    </source>
</evidence>
<protein>
    <submittedName>
        <fullName evidence="9">MFS transporter</fullName>
    </submittedName>
</protein>
<dbReference type="PROSITE" id="PS50850">
    <property type="entry name" value="MFS"/>
    <property type="match status" value="1"/>
</dbReference>
<dbReference type="Gene3D" id="1.20.1250.20">
    <property type="entry name" value="MFS general substrate transporter like domains"/>
    <property type="match status" value="2"/>
</dbReference>
<evidence type="ECO:0000256" key="5">
    <source>
        <dbReference type="ARBA" id="ARBA00022989"/>
    </source>
</evidence>
<feature type="transmembrane region" description="Helical" evidence="7">
    <location>
        <begin position="383"/>
        <end position="405"/>
    </location>
</feature>
<evidence type="ECO:0000313" key="9">
    <source>
        <dbReference type="EMBL" id="MDI3388539.1"/>
    </source>
</evidence>
<evidence type="ECO:0000256" key="3">
    <source>
        <dbReference type="ARBA" id="ARBA00022475"/>
    </source>
</evidence>
<feature type="transmembrane region" description="Helical" evidence="7">
    <location>
        <begin position="196"/>
        <end position="215"/>
    </location>
</feature>
<feature type="transmembrane region" description="Helical" evidence="7">
    <location>
        <begin position="32"/>
        <end position="51"/>
    </location>
</feature>
<dbReference type="SUPFAM" id="SSF103473">
    <property type="entry name" value="MFS general substrate transporter"/>
    <property type="match status" value="1"/>
</dbReference>
<sequence length="440" mass="46590">MTSVSAPPAPTTTGNSLTRVVAASMVGTVIEWYDFFIFGAMSALVLGPVFFPSDNTAVSTFAALATFAVAFFVRPLGAVVLGHFGDRVGRRSPLVVALLLMGVSTMVVGLLPTYSQVGALAPTLLVLCRVVQGFALGGEYGGAVLMVVENAQAKNRRGFFGAFLGAASPIGFLLATAVITLTGLLSTEEQMATWGWRIPFLTSAIMVGIGLYIRLKLEESDSFKQLQAQAEASPATVRRAPFFDMLRSHPVEVLKSITVPLGVHTGYYMTTVFLLSFARDHGGFSVDEASSMVMLAAVSFLTFILVGGHWSDRAPRWVPMVVGLAGFAGSVFAMFPMVSSGSYWTAALAFALGLAFMGLLYGPLNTYMAELFRGAVRYTGVSFGYQVAGAVAGGLTPVIAVPLLAQTGSHVPVAGFAAIVMVISFSGLMLRRNRSNWQHS</sequence>
<evidence type="ECO:0000256" key="7">
    <source>
        <dbReference type="SAM" id="Phobius"/>
    </source>
</evidence>
<comment type="subcellular location">
    <subcellularLocation>
        <location evidence="1">Cell membrane</location>
        <topology evidence="1">Multi-pass membrane protein</topology>
    </subcellularLocation>
</comment>
<feature type="transmembrane region" description="Helical" evidence="7">
    <location>
        <begin position="124"/>
        <end position="148"/>
    </location>
</feature>
<feature type="transmembrane region" description="Helical" evidence="7">
    <location>
        <begin position="317"/>
        <end position="337"/>
    </location>
</feature>
<dbReference type="PANTHER" id="PTHR43045:SF1">
    <property type="entry name" value="SHIKIMATE TRANSPORTER"/>
    <property type="match status" value="1"/>
</dbReference>
<feature type="transmembrane region" description="Helical" evidence="7">
    <location>
        <begin position="289"/>
        <end position="310"/>
    </location>
</feature>